<dbReference type="GO" id="GO:0005524">
    <property type="term" value="F:ATP binding"/>
    <property type="evidence" value="ECO:0007669"/>
    <property type="project" value="UniProtKB-KW"/>
</dbReference>
<dbReference type="AlphaFoldDB" id="A0A9E7CT92"/>
<name>A0A9E7CT92_9FLAO</name>
<evidence type="ECO:0000313" key="5">
    <source>
        <dbReference type="EMBL" id="UOB17711.1"/>
    </source>
</evidence>
<dbReference type="Proteomes" id="UP000831290">
    <property type="component" value="Chromosome"/>
</dbReference>
<sequence>MIKVLKSGFYSTIQDLGRFGYRDKGVPVSGVMDEASAKLANMLLGNNTTDAVMEMTMKGPRLLFSCNTCIVITGAEMEPSINSLEIENNKIYDIHKGDILNFGNVTKGLRSYLAVKKGFLTELKLGSRSQYEMITYKSKVNNRDEINIEDFPFSKISGTHAKISSNWMNTEMLKVYKGPEFHLLSNKQKKQLANIEFTLAKENNRMACQLDEKIENHTHSILTSATLPGTVQLTPSGKLIILMKDAQTTGGYPRVLQLSEESICVLSQKITGQKVKISLID</sequence>
<organism evidence="5 6">
    <name type="scientific">Abyssalbus ytuae</name>
    <dbReference type="NCBI Taxonomy" id="2926907"/>
    <lineage>
        <taxon>Bacteria</taxon>
        <taxon>Pseudomonadati</taxon>
        <taxon>Bacteroidota</taxon>
        <taxon>Flavobacteriia</taxon>
        <taxon>Flavobacteriales</taxon>
        <taxon>Flavobacteriaceae</taxon>
        <taxon>Abyssalbus</taxon>
    </lineage>
</organism>
<evidence type="ECO:0000259" key="4">
    <source>
        <dbReference type="SMART" id="SM00797"/>
    </source>
</evidence>
<proteinExistence type="predicted"/>
<keyword evidence="3" id="KW-0067">ATP-binding</keyword>
<dbReference type="Pfam" id="PF02626">
    <property type="entry name" value="CT_A_B"/>
    <property type="match status" value="1"/>
</dbReference>
<accession>A0A9E7CT92</accession>
<dbReference type="EMBL" id="CP094358">
    <property type="protein sequence ID" value="UOB17711.1"/>
    <property type="molecule type" value="Genomic_DNA"/>
</dbReference>
<evidence type="ECO:0000256" key="1">
    <source>
        <dbReference type="ARBA" id="ARBA00022741"/>
    </source>
</evidence>
<protein>
    <submittedName>
        <fullName evidence="5">Biotin-dependent carboxyltransferase family protein</fullName>
    </submittedName>
</protein>
<dbReference type="PANTHER" id="PTHR43309">
    <property type="entry name" value="5-OXOPROLINASE SUBUNIT C"/>
    <property type="match status" value="1"/>
</dbReference>
<dbReference type="PANTHER" id="PTHR43309:SF5">
    <property type="entry name" value="5-OXOPROLINASE SUBUNIT C"/>
    <property type="match status" value="1"/>
</dbReference>
<reference evidence="5" key="1">
    <citation type="submission" date="2022-03" db="EMBL/GenBank/DDBJ databases">
        <title>Description of Abyssus ytuae gen. nov., sp. nov., a novel member of the family Flavobacteriaceae isolated from the sediment of Mariana Trench.</title>
        <authorList>
            <person name="Zhang J."/>
            <person name="Xu X."/>
        </authorList>
    </citation>
    <scope>NUCLEOTIDE SEQUENCE</scope>
    <source>
        <strain evidence="5">MT3330</strain>
    </source>
</reference>
<dbReference type="Gene3D" id="2.40.100.10">
    <property type="entry name" value="Cyclophilin-like"/>
    <property type="match status" value="1"/>
</dbReference>
<keyword evidence="1" id="KW-0547">Nucleotide-binding</keyword>
<evidence type="ECO:0000256" key="2">
    <source>
        <dbReference type="ARBA" id="ARBA00022801"/>
    </source>
</evidence>
<keyword evidence="6" id="KW-1185">Reference proteome</keyword>
<dbReference type="InterPro" id="IPR052708">
    <property type="entry name" value="PxpC"/>
</dbReference>
<gene>
    <name evidence="5" type="ORF">MQE35_00085</name>
</gene>
<dbReference type="SMART" id="SM00797">
    <property type="entry name" value="AHS2"/>
    <property type="match status" value="1"/>
</dbReference>
<dbReference type="GO" id="GO:0016787">
    <property type="term" value="F:hydrolase activity"/>
    <property type="evidence" value="ECO:0007669"/>
    <property type="project" value="UniProtKB-KW"/>
</dbReference>
<evidence type="ECO:0000256" key="3">
    <source>
        <dbReference type="ARBA" id="ARBA00022840"/>
    </source>
</evidence>
<feature type="domain" description="Carboxyltransferase" evidence="4">
    <location>
        <begin position="23"/>
        <end position="281"/>
    </location>
</feature>
<dbReference type="InterPro" id="IPR003778">
    <property type="entry name" value="CT_A_B"/>
</dbReference>
<dbReference type="InterPro" id="IPR029000">
    <property type="entry name" value="Cyclophilin-like_dom_sf"/>
</dbReference>
<dbReference type="KEGG" id="fbm:MQE35_00085"/>
<keyword evidence="2" id="KW-0378">Hydrolase</keyword>
<dbReference type="RefSeq" id="WP_255843373.1">
    <property type="nucleotide sequence ID" value="NZ_CP094358.1"/>
</dbReference>
<evidence type="ECO:0000313" key="6">
    <source>
        <dbReference type="Proteomes" id="UP000831290"/>
    </source>
</evidence>